<feature type="binding site" evidence="8">
    <location>
        <position position="161"/>
    </location>
    <ligand>
        <name>Zn(2+)</name>
        <dbReference type="ChEBI" id="CHEBI:29105"/>
        <label>2</label>
    </ligand>
</feature>
<sequence>MLVQEYLSLLEEAPMEIQKTLARISEMDHSIHHERKELEREVETINEILQDAEKGSEKERIDKQLQHINRCYLKLLDSDKKKLSLIASLQIQLESAKSSIKSSSNEFKEGLIKSAVSMKLKKILSMLDYKIEEDNKEEEILCCTCKRPSKGDMIVCDNAECPIEWYHCACVGVKGVPKKKWLCTLCTKE</sequence>
<dbReference type="HOGENOM" id="CLU_1421768_0_0_1"/>
<comment type="subunit">
    <text evidence="10">Component of an histone acetyltransferase complex. Interacts with H3K4me3 and to a lesser extent with H3K4me2.</text>
</comment>
<reference evidence="13 14" key="3">
    <citation type="journal article" date="2014" name="Genome Announc.">
        <title>Genome Sequence of the Microsporidian Species Nematocida sp1 Strain ERTm6 (ATCC PRA-372).</title>
        <authorList>
            <person name="Bakowski M.A."/>
            <person name="Priest M."/>
            <person name="Young S."/>
            <person name="Cuomo C.A."/>
            <person name="Troemel E.R."/>
        </authorList>
    </citation>
    <scope>NUCLEOTIDE SEQUENCE [LARGE SCALE GENOMIC DNA]</scope>
    <source>
        <strain evidence="13 14">ERTm6</strain>
    </source>
</reference>
<feature type="domain" description="PHD-type" evidence="11">
    <location>
        <begin position="139"/>
        <end position="189"/>
    </location>
</feature>
<keyword evidence="7 10" id="KW-0539">Nucleus</keyword>
<feature type="binding site" evidence="8">
    <location>
        <position position="156"/>
    </location>
    <ligand>
        <name>Zn(2+)</name>
        <dbReference type="ChEBI" id="CHEBI:29105"/>
        <label>2</label>
    </ligand>
</feature>
<comment type="subcellular location">
    <subcellularLocation>
        <location evidence="1 10">Nucleus</location>
    </subcellularLocation>
</comment>
<dbReference type="EMBL" id="JH604633">
    <property type="protein sequence ID" value="EHY66719.1"/>
    <property type="molecule type" value="Genomic_DNA"/>
</dbReference>
<dbReference type="STRING" id="944018.H8Z9T8"/>
<keyword evidence="4 9" id="KW-0863">Zinc-finger</keyword>
<evidence type="ECO:0000313" key="12">
    <source>
        <dbReference type="EMBL" id="EHY66719.1"/>
    </source>
</evidence>
<evidence type="ECO:0000313" key="13">
    <source>
        <dbReference type="EMBL" id="KFG26593.1"/>
    </source>
</evidence>
<evidence type="ECO:0000256" key="7">
    <source>
        <dbReference type="ARBA" id="ARBA00023242"/>
    </source>
</evidence>
<organism evidence="12">
    <name type="scientific">Nematocida ausubeli (strain ATCC PRA-371 / ERTm2)</name>
    <name type="common">Nematode killer fungus</name>
    <dbReference type="NCBI Taxonomy" id="1913371"/>
    <lineage>
        <taxon>Eukaryota</taxon>
        <taxon>Fungi</taxon>
        <taxon>Fungi incertae sedis</taxon>
        <taxon>Microsporidia</taxon>
        <taxon>Nematocida</taxon>
    </lineage>
</organism>
<dbReference type="CDD" id="cd15505">
    <property type="entry name" value="PHD_ING"/>
    <property type="match status" value="1"/>
</dbReference>
<feature type="binding site" evidence="8">
    <location>
        <position position="167"/>
    </location>
    <ligand>
        <name>Zn(2+)</name>
        <dbReference type="ChEBI" id="CHEBI:29105"/>
        <label>1</label>
    </ligand>
</feature>
<dbReference type="Proteomes" id="UP000054524">
    <property type="component" value="Unassembled WGS sequence"/>
</dbReference>
<dbReference type="Pfam" id="PF12998">
    <property type="entry name" value="ING"/>
    <property type="match status" value="1"/>
</dbReference>
<comment type="similarity">
    <text evidence="2 10">Belongs to the ING family.</text>
</comment>
<evidence type="ECO:0000256" key="1">
    <source>
        <dbReference type="ARBA" id="ARBA00004123"/>
    </source>
</evidence>
<dbReference type="PANTHER" id="PTHR10333:SF42">
    <property type="entry name" value="INHIBITOR OF GROWTH PROTEIN 5"/>
    <property type="match status" value="1"/>
</dbReference>
<evidence type="ECO:0000256" key="3">
    <source>
        <dbReference type="ARBA" id="ARBA00022723"/>
    </source>
</evidence>
<dbReference type="SUPFAM" id="SSF57903">
    <property type="entry name" value="FYVE/PHD zinc finger"/>
    <property type="match status" value="1"/>
</dbReference>
<dbReference type="PANTHER" id="PTHR10333">
    <property type="entry name" value="INHIBITOR OF GROWTH PROTEIN"/>
    <property type="match status" value="1"/>
</dbReference>
<name>H8Z9T8_NEMA1</name>
<evidence type="ECO:0000259" key="11">
    <source>
        <dbReference type="PROSITE" id="PS50016"/>
    </source>
</evidence>
<evidence type="ECO:0000256" key="2">
    <source>
        <dbReference type="ARBA" id="ARBA00010210"/>
    </source>
</evidence>
<feature type="binding site" evidence="8">
    <location>
        <position position="183"/>
    </location>
    <ligand>
        <name>Zn(2+)</name>
        <dbReference type="ChEBI" id="CHEBI:29105"/>
        <label>2</label>
    </ligand>
</feature>
<keyword evidence="6 10" id="KW-0156">Chromatin regulator</keyword>
<dbReference type="PROSITE" id="PS50016">
    <property type="entry name" value="ZF_PHD_2"/>
    <property type="match status" value="1"/>
</dbReference>
<dbReference type="Proteomes" id="UP000005622">
    <property type="component" value="Unassembled WGS sequence"/>
</dbReference>
<keyword evidence="14" id="KW-1185">Reference proteome</keyword>
<dbReference type="InterPro" id="IPR001965">
    <property type="entry name" value="Znf_PHD"/>
</dbReference>
<gene>
    <name evidence="12" type="ORF">NERG_00359</name>
    <name evidence="13" type="ORF">NESG_00744</name>
</gene>
<evidence type="ECO:0000256" key="4">
    <source>
        <dbReference type="ARBA" id="ARBA00022771"/>
    </source>
</evidence>
<feature type="binding site" evidence="8">
    <location>
        <position position="186"/>
    </location>
    <ligand>
        <name>Zn(2+)</name>
        <dbReference type="ChEBI" id="CHEBI:29105"/>
        <label>2</label>
    </ligand>
</feature>
<dbReference type="InterPro" id="IPR019786">
    <property type="entry name" value="Zinc_finger_PHD-type_CS"/>
</dbReference>
<accession>H8Z9T8</accession>
<evidence type="ECO:0000313" key="14">
    <source>
        <dbReference type="Proteomes" id="UP000054524"/>
    </source>
</evidence>
<keyword evidence="5 8" id="KW-0862">Zinc</keyword>
<dbReference type="GO" id="GO:0005634">
    <property type="term" value="C:nucleus"/>
    <property type="evidence" value="ECO:0007669"/>
    <property type="project" value="UniProtKB-SubCell"/>
</dbReference>
<proteinExistence type="inferred from homology"/>
<keyword evidence="3 8" id="KW-0479">Metal-binding</keyword>
<comment type="domain">
    <text evidence="10">The PHD-type zinc finger mediates the binding to H3K4me3.</text>
</comment>
<dbReference type="AlphaFoldDB" id="H8Z9T8"/>
<evidence type="ECO:0000256" key="8">
    <source>
        <dbReference type="PIRSR" id="PIRSR628651-51"/>
    </source>
</evidence>
<dbReference type="GO" id="GO:0006355">
    <property type="term" value="P:regulation of DNA-templated transcription"/>
    <property type="evidence" value="ECO:0007669"/>
    <property type="project" value="TreeGrafter"/>
</dbReference>
<dbReference type="SMART" id="SM00249">
    <property type="entry name" value="PHD"/>
    <property type="match status" value="1"/>
</dbReference>
<dbReference type="InterPro" id="IPR019787">
    <property type="entry name" value="Znf_PHD-finger"/>
</dbReference>
<dbReference type="PROSITE" id="PS01359">
    <property type="entry name" value="ZF_PHD_1"/>
    <property type="match status" value="1"/>
</dbReference>
<dbReference type="InterPro" id="IPR028651">
    <property type="entry name" value="ING_fam"/>
</dbReference>
<dbReference type="Gene3D" id="6.10.140.1740">
    <property type="match status" value="1"/>
</dbReference>
<dbReference type="InterPro" id="IPR013083">
    <property type="entry name" value="Znf_RING/FYVE/PHD"/>
</dbReference>
<protein>
    <recommendedName>
        <fullName evidence="10">Chromatin modification-related protein</fullName>
    </recommendedName>
</protein>
<comment type="function">
    <text evidence="10">Component of an histone acetyltransferase complex.</text>
</comment>
<dbReference type="EMBL" id="AKIJ01000002">
    <property type="protein sequence ID" value="KFG26593.1"/>
    <property type="molecule type" value="Genomic_DNA"/>
</dbReference>
<evidence type="ECO:0000256" key="10">
    <source>
        <dbReference type="RuleBase" id="RU361213"/>
    </source>
</evidence>
<evidence type="ECO:0000256" key="5">
    <source>
        <dbReference type="ARBA" id="ARBA00022833"/>
    </source>
</evidence>
<dbReference type="InterPro" id="IPR024610">
    <property type="entry name" value="ING_N_histone-binding"/>
</dbReference>
<dbReference type="GO" id="GO:0006325">
    <property type="term" value="P:chromatin organization"/>
    <property type="evidence" value="ECO:0007669"/>
    <property type="project" value="UniProtKB-KW"/>
</dbReference>
<feature type="binding site" evidence="8">
    <location>
        <position position="145"/>
    </location>
    <ligand>
        <name>Zn(2+)</name>
        <dbReference type="ChEBI" id="CHEBI:29105"/>
        <label>1</label>
    </ligand>
</feature>
<feature type="binding site" evidence="8">
    <location>
        <position position="170"/>
    </location>
    <ligand>
        <name>Zn(2+)</name>
        <dbReference type="ChEBI" id="CHEBI:29105"/>
        <label>1</label>
    </ligand>
</feature>
<dbReference type="GO" id="GO:0008270">
    <property type="term" value="F:zinc ion binding"/>
    <property type="evidence" value="ECO:0007669"/>
    <property type="project" value="UniProtKB-KW"/>
</dbReference>
<accession>A0A086J375</accession>
<reference evidence="13" key="2">
    <citation type="submission" date="2012-10" db="EMBL/GenBank/DDBJ databases">
        <authorList>
            <consortium name="The Broad Institute Genome Sequencing Platform"/>
            <consortium name="The Broad Institute Genome Sequencing Center for Infectious Disease"/>
            <person name="Cuomo C."/>
            <person name="Troemel E."/>
            <person name="Walker B."/>
            <person name="Young S.K."/>
            <person name="Zeng Q."/>
            <person name="Gargeya S."/>
            <person name="Fitzgerald M."/>
            <person name="Haas B."/>
            <person name="Abouelleil A."/>
            <person name="Alvarado L."/>
            <person name="Arachchi H.M."/>
            <person name="Berlin A.M."/>
            <person name="Chapman S.B."/>
            <person name="Goldberg J."/>
            <person name="Griggs A."/>
            <person name="Gujja S."/>
            <person name="Hansen M."/>
            <person name="Howarth C."/>
            <person name="Imamovic A."/>
            <person name="Larimer J."/>
            <person name="McCowan C."/>
            <person name="Murphy C."/>
            <person name="Neiman D."/>
            <person name="Pearson M."/>
            <person name="Priest M."/>
            <person name="Roberts A."/>
            <person name="Saif S."/>
            <person name="Shea T."/>
            <person name="Sisk P."/>
            <person name="Sykes S."/>
            <person name="Wortman J."/>
            <person name="Nusbaum C."/>
            <person name="Birren B."/>
        </authorList>
    </citation>
    <scope>NUCLEOTIDE SEQUENCE</scope>
    <source>
        <strain evidence="13">ERTm6</strain>
    </source>
</reference>
<dbReference type="Gene3D" id="3.30.40.10">
    <property type="entry name" value="Zinc/RING finger domain, C3HC4 (zinc finger)"/>
    <property type="match status" value="1"/>
</dbReference>
<evidence type="ECO:0000256" key="9">
    <source>
        <dbReference type="PROSITE-ProRule" id="PRU00146"/>
    </source>
</evidence>
<evidence type="ECO:0000256" key="6">
    <source>
        <dbReference type="ARBA" id="ARBA00022853"/>
    </source>
</evidence>
<feature type="binding site" evidence="8">
    <location>
        <position position="143"/>
    </location>
    <ligand>
        <name>Zn(2+)</name>
        <dbReference type="ChEBI" id="CHEBI:29105"/>
        <label>1</label>
    </ligand>
</feature>
<dbReference type="InterPro" id="IPR011011">
    <property type="entry name" value="Znf_FYVE_PHD"/>
</dbReference>
<reference evidence="12" key="1">
    <citation type="submission" date="2011-03" db="EMBL/GenBank/DDBJ databases">
        <title>The Genome Sequence of Nematocida sp1 strain ERTm2.</title>
        <authorList>
            <consortium name="The Broad Institute Genome Sequencing Platform"/>
            <consortium name="The Broad Institute Genome Sequencing Center for Infectious Disease"/>
            <person name="Cuomo C."/>
            <person name="Troemel E."/>
            <person name="Young S.K."/>
            <person name="Zeng Q."/>
            <person name="Gargeya S."/>
            <person name="Fitzgerald M."/>
            <person name="Haas B."/>
            <person name="Abouelleil A."/>
            <person name="Alvarado L."/>
            <person name="Arachchi H.M."/>
            <person name="Berlin A."/>
            <person name="Brown A."/>
            <person name="Chapman S.B."/>
            <person name="Chen Z."/>
            <person name="Dunbar C."/>
            <person name="Freedman E."/>
            <person name="Gearin G."/>
            <person name="Gellesch M."/>
            <person name="Goldberg J."/>
            <person name="Griggs A."/>
            <person name="Gujja S."/>
            <person name="Heilman E.R."/>
            <person name="Heiman D."/>
            <person name="Howarth C."/>
            <person name="Larson L."/>
            <person name="Lui A."/>
            <person name="MacDonald P.J.P."/>
            <person name="Mehta T."/>
            <person name="Montmayeur A."/>
            <person name="Murphy C."/>
            <person name="Neiman D."/>
            <person name="Pearson M."/>
            <person name="Priest M."/>
            <person name="Roberts A."/>
            <person name="Saif S."/>
            <person name="Shea T."/>
            <person name="Shenoy N."/>
            <person name="Sisk P."/>
            <person name="Stolte C."/>
            <person name="Sykes S."/>
            <person name="White J."/>
            <person name="Yandava C."/>
            <person name="Wortman J."/>
            <person name="Nusbaum C."/>
            <person name="Birren B."/>
        </authorList>
    </citation>
    <scope>NUCLEOTIDE SEQUENCE</scope>
    <source>
        <strain evidence="12">ERTm2</strain>
    </source>
</reference>